<dbReference type="InterPro" id="IPR027417">
    <property type="entry name" value="P-loop_NTPase"/>
</dbReference>
<dbReference type="Pfam" id="PF00018">
    <property type="entry name" value="SH3_1"/>
    <property type="match status" value="1"/>
</dbReference>
<dbReference type="FunFam" id="2.30.42.10:FF:000091">
    <property type="entry name" value="disks large homolog 1 isoform X8"/>
    <property type="match status" value="1"/>
</dbReference>
<dbReference type="Proteomes" id="UP000009136">
    <property type="component" value="Chromosome 29"/>
</dbReference>
<evidence type="ECO:0000256" key="3">
    <source>
        <dbReference type="PROSITE-ProRule" id="PRU00192"/>
    </source>
</evidence>
<dbReference type="Pfam" id="PF00625">
    <property type="entry name" value="Guanylate_kin"/>
    <property type="match status" value="1"/>
</dbReference>
<dbReference type="CDD" id="cd12032">
    <property type="entry name" value="SH3_DLG2"/>
    <property type="match status" value="1"/>
</dbReference>
<keyword evidence="8" id="KW-1185">Reference proteome</keyword>
<dbReference type="FunFam" id="2.30.42.10:FF:000002">
    <property type="entry name" value="Disks large homolog 4 isoform 2"/>
    <property type="match status" value="1"/>
</dbReference>
<dbReference type="GO" id="GO:0007268">
    <property type="term" value="P:chemical synaptic transmission"/>
    <property type="evidence" value="ECO:0007669"/>
    <property type="project" value="InterPro"/>
</dbReference>
<dbReference type="InterPro" id="IPR036028">
    <property type="entry name" value="SH3-like_dom_sf"/>
</dbReference>
<dbReference type="Ensembl" id="ENSBTAT00000102934.2">
    <property type="protein sequence ID" value="ENSBTAP00000088985.1"/>
    <property type="gene ID" value="ENSBTAG00000027868.8"/>
</dbReference>
<keyword evidence="1 3" id="KW-0728">SH3 domain</keyword>
<feature type="domain" description="PDZ" evidence="6">
    <location>
        <begin position="119"/>
        <end position="206"/>
    </location>
</feature>
<dbReference type="InterPro" id="IPR020590">
    <property type="entry name" value="Guanylate_kinase_CS"/>
</dbReference>
<dbReference type="FunFam" id="2.30.30.40:FF:000027">
    <property type="entry name" value="Disks large homolog 3 isoform 1"/>
    <property type="match status" value="1"/>
</dbReference>
<evidence type="ECO:0000256" key="1">
    <source>
        <dbReference type="ARBA" id="ARBA00022443"/>
    </source>
</evidence>
<accession>A0AAA9SUG7</accession>
<dbReference type="AlphaFoldDB" id="A0AAA9SUG7"/>
<dbReference type="PROSITE" id="PS50002">
    <property type="entry name" value="SH3"/>
    <property type="match status" value="1"/>
</dbReference>
<evidence type="ECO:0000259" key="4">
    <source>
        <dbReference type="PROSITE" id="PS50002"/>
    </source>
</evidence>
<dbReference type="InterPro" id="IPR001452">
    <property type="entry name" value="SH3_domain"/>
</dbReference>
<dbReference type="SUPFAM" id="SSF50044">
    <property type="entry name" value="SH3-domain"/>
    <property type="match status" value="1"/>
</dbReference>
<dbReference type="InterPro" id="IPR035759">
    <property type="entry name" value="DLG2_SH3"/>
</dbReference>
<dbReference type="PANTHER" id="PTHR23119:SF6">
    <property type="entry name" value="DISKS LARGE HOMOLOG 2"/>
    <property type="match status" value="1"/>
</dbReference>
<dbReference type="InterPro" id="IPR036034">
    <property type="entry name" value="PDZ_sf"/>
</dbReference>
<proteinExistence type="predicted"/>
<dbReference type="InterPro" id="IPR019590">
    <property type="entry name" value="DLG1_PEST_dom"/>
</dbReference>
<protein>
    <submittedName>
        <fullName evidence="7">Discs large MAGUK scaffold protein 2</fullName>
    </submittedName>
</protein>
<dbReference type="Gene3D" id="3.30.63.10">
    <property type="entry name" value="Guanylate Kinase phosphate binding domain"/>
    <property type="match status" value="1"/>
</dbReference>
<evidence type="ECO:0000259" key="5">
    <source>
        <dbReference type="PROSITE" id="PS50052"/>
    </source>
</evidence>
<feature type="domain" description="PDZ" evidence="6">
    <location>
        <begin position="214"/>
        <end position="301"/>
    </location>
</feature>
<feature type="domain" description="Guanylate kinase-like" evidence="5">
    <location>
        <begin position="631"/>
        <end position="806"/>
    </location>
</feature>
<dbReference type="SUPFAM" id="SSF50156">
    <property type="entry name" value="PDZ domain-like"/>
    <property type="match status" value="3"/>
</dbReference>
<keyword evidence="2" id="KW-0677">Repeat</keyword>
<dbReference type="FunFam" id="2.30.42.10:FF:000001">
    <property type="entry name" value="Disks large homolog 1 isoform 2"/>
    <property type="match status" value="1"/>
</dbReference>
<reference evidence="7" key="3">
    <citation type="submission" date="2025-09" db="UniProtKB">
        <authorList>
            <consortium name="Ensembl"/>
        </authorList>
    </citation>
    <scope>IDENTIFICATION</scope>
    <source>
        <strain evidence="7">Hereford</strain>
    </source>
</reference>
<dbReference type="Pfam" id="PF10600">
    <property type="entry name" value="PDZ_assoc"/>
    <property type="match status" value="1"/>
</dbReference>
<dbReference type="FunFam" id="3.40.50.300:FF:001402">
    <property type="entry name" value="Discs, large homolog 3 (Drosophila)"/>
    <property type="match status" value="1"/>
</dbReference>
<dbReference type="CDD" id="cd06795">
    <property type="entry name" value="PDZ3_Dlg1-2-4-like"/>
    <property type="match status" value="1"/>
</dbReference>
<dbReference type="PANTHER" id="PTHR23119">
    <property type="entry name" value="DISCS LARGE"/>
    <property type="match status" value="1"/>
</dbReference>
<dbReference type="PIRSF" id="PIRSF001741">
    <property type="entry name" value="MAGUK_DLGH"/>
    <property type="match status" value="1"/>
</dbReference>
<gene>
    <name evidence="7" type="primary">DLG2</name>
</gene>
<dbReference type="CDD" id="cd06723">
    <property type="entry name" value="PDZ1_Dlg1-2-4-like"/>
    <property type="match status" value="1"/>
</dbReference>
<dbReference type="GeneTree" id="ENSGT00940000155156"/>
<sequence>MDCLCIVTTKQNQGKCPAQNCSVEGPAWMPVHHCTKYRYQDEDAPHDHSLPRLTHEVRGPELVHVSEKNLSQIENVHGYVLQSHISPLKASPAPIIVNTDTLDTIPYVNGTEIEYEFEEITLERGNSGLGFSIAGGTDNPHIGDDPGIFITKIIPGGAAAEDGRLRVNDCILRVNEVDVSEVSHSKAVEALKEAGSIVRLYVRRRRPILETVVEIKLFKGPKGLGFSIAGGVGNQHIPGDNSIYVTKIIDGGAAQKDGRLQVGDRLLMVNNYSLEEVTHEEAVAILKNTSDVVYLKVGKPTTIYMTDPYGPPDITHSYSPPMENHLLSGNNGTLEYKTSLPPISPGRYSPIPKHMLVEDDYTSHSQHSTATRQPSVTLQRAISLEGEPRKVVLHKGSTGLGFNIVGGEDGEGIFVSFILAGGPADLSGELQRGDQILSVNGIDLRGASHEQAAAALKGAGQTVTIIAQYQPEDYARFEAKIHDLREQMMNHSMSSGSGSLRTNQKRSLYVRAMFDYDKSKDSGLPSQGLSFKYGDILHVINASDDEWWQARRVTLEGDSEEMGVIPSKRRVERKERARLKTVKFNAKPGVIDSKGDIPGLGDDGYGTKTLRGQEDCILSYEPVTRQEINYTRPVIILGPMKDRINDDLISEFPDKFGSCVPHTTRPKRDYEVDGRDYHFVISREQMEKDIQEHKFIEAGQYNDNLYGTSVQSVRFVAERGKHCILDVSGNAIKRLQVAQLYPIAIFIKPKSLEPLMEMNKRLTEEQAKKTYDRAIKLEQEFGEYFTAIVQGDTLEDIYNQCKLVIEEQSGPFIWIPSKEKL</sequence>
<reference evidence="7" key="2">
    <citation type="submission" date="2025-08" db="UniProtKB">
        <authorList>
            <consortium name="Ensembl"/>
        </authorList>
    </citation>
    <scope>IDENTIFICATION</scope>
    <source>
        <strain evidence="7">Hereford</strain>
    </source>
</reference>
<dbReference type="InterPro" id="IPR008145">
    <property type="entry name" value="GK/Ca_channel_bsu"/>
</dbReference>
<dbReference type="Gene3D" id="2.30.42.10">
    <property type="match status" value="3"/>
</dbReference>
<dbReference type="Gene3D" id="3.40.50.300">
    <property type="entry name" value="P-loop containing nucleotide triphosphate hydrolases"/>
    <property type="match status" value="1"/>
</dbReference>
<dbReference type="InterPro" id="IPR050614">
    <property type="entry name" value="Synaptic_Scaffolding_LAP-MAGUK"/>
</dbReference>
<feature type="domain" description="PDZ" evidence="6">
    <location>
        <begin position="390"/>
        <end position="471"/>
    </location>
</feature>
<dbReference type="GO" id="GO:0019900">
    <property type="term" value="F:kinase binding"/>
    <property type="evidence" value="ECO:0007669"/>
    <property type="project" value="InterPro"/>
</dbReference>
<organism evidence="7 8">
    <name type="scientific">Bos taurus</name>
    <name type="common">Bovine</name>
    <dbReference type="NCBI Taxonomy" id="9913"/>
    <lineage>
        <taxon>Eukaryota</taxon>
        <taxon>Metazoa</taxon>
        <taxon>Chordata</taxon>
        <taxon>Craniata</taxon>
        <taxon>Vertebrata</taxon>
        <taxon>Euteleostomi</taxon>
        <taxon>Mammalia</taxon>
        <taxon>Eutheria</taxon>
        <taxon>Laurasiatheria</taxon>
        <taxon>Artiodactyla</taxon>
        <taxon>Ruminantia</taxon>
        <taxon>Pecora</taxon>
        <taxon>Bovidae</taxon>
        <taxon>Bovinae</taxon>
        <taxon>Bos</taxon>
    </lineage>
</organism>
<dbReference type="InterPro" id="IPR008144">
    <property type="entry name" value="Guanylate_kin-like_dom"/>
</dbReference>
<feature type="domain" description="SH3" evidence="4">
    <location>
        <begin position="505"/>
        <end position="575"/>
    </location>
</feature>
<name>A0AAA9SUG7_BOVIN</name>
<dbReference type="CDD" id="cd00071">
    <property type="entry name" value="GMPK"/>
    <property type="match status" value="1"/>
</dbReference>
<evidence type="ECO:0000313" key="8">
    <source>
        <dbReference type="Proteomes" id="UP000009136"/>
    </source>
</evidence>
<reference evidence="7" key="1">
    <citation type="submission" date="2018-03" db="EMBL/GenBank/DDBJ databases">
        <title>ARS-UCD1.2.</title>
        <authorList>
            <person name="Rosen B.D."/>
            <person name="Bickhart D.M."/>
            <person name="Koren S."/>
            <person name="Schnabel R.D."/>
            <person name="Hall R."/>
            <person name="Zimin A."/>
            <person name="Dreischer C."/>
            <person name="Schultheiss S."/>
            <person name="Schroeder S.G."/>
            <person name="Elsik C.G."/>
            <person name="Couldrey C."/>
            <person name="Liu G.E."/>
            <person name="Van Tassell C.P."/>
            <person name="Phillippy A.M."/>
            <person name="Smith T.P.L."/>
            <person name="Medrano J.F."/>
        </authorList>
    </citation>
    <scope>NUCLEOTIDE SEQUENCE [LARGE SCALE GENOMIC DNA]</scope>
    <source>
        <strain evidence="7">Hereford</strain>
    </source>
</reference>
<dbReference type="GO" id="GO:0031594">
    <property type="term" value="C:neuromuscular junction"/>
    <property type="evidence" value="ECO:0007669"/>
    <property type="project" value="InterPro"/>
</dbReference>
<evidence type="ECO:0000259" key="6">
    <source>
        <dbReference type="PROSITE" id="PS50106"/>
    </source>
</evidence>
<dbReference type="PROSITE" id="PS50052">
    <property type="entry name" value="GUANYLATE_KINASE_2"/>
    <property type="match status" value="1"/>
</dbReference>
<dbReference type="InterPro" id="IPR016313">
    <property type="entry name" value="DLG1-like"/>
</dbReference>
<dbReference type="SUPFAM" id="SSF52540">
    <property type="entry name" value="P-loop containing nucleoside triphosphate hydrolases"/>
    <property type="match status" value="1"/>
</dbReference>
<dbReference type="PROSITE" id="PS50106">
    <property type="entry name" value="PDZ"/>
    <property type="match status" value="3"/>
</dbReference>
<dbReference type="SMART" id="SM00326">
    <property type="entry name" value="SH3"/>
    <property type="match status" value="1"/>
</dbReference>
<evidence type="ECO:0000256" key="2">
    <source>
        <dbReference type="ARBA" id="ARBA00022737"/>
    </source>
</evidence>
<dbReference type="Pfam" id="PF10608">
    <property type="entry name" value="MAGUK_N_PEST"/>
    <property type="match status" value="1"/>
</dbReference>
<dbReference type="PROSITE" id="PS00856">
    <property type="entry name" value="GUANYLATE_KINASE_1"/>
    <property type="match status" value="1"/>
</dbReference>
<dbReference type="FunFam" id="3.30.63.10:FF:000001">
    <property type="entry name" value="Disks large homolog 1 isoform 2"/>
    <property type="match status" value="1"/>
</dbReference>
<dbReference type="SMART" id="SM00072">
    <property type="entry name" value="GuKc"/>
    <property type="match status" value="1"/>
</dbReference>
<dbReference type="GO" id="GO:0043005">
    <property type="term" value="C:neuron projection"/>
    <property type="evidence" value="ECO:0007669"/>
    <property type="project" value="InterPro"/>
</dbReference>
<evidence type="ECO:0000313" key="7">
    <source>
        <dbReference type="Ensembl" id="ENSBTAP00000088985.1"/>
    </source>
</evidence>
<dbReference type="SMART" id="SM01277">
    <property type="entry name" value="MAGUK_N_PEST"/>
    <property type="match status" value="1"/>
</dbReference>
<dbReference type="InterPro" id="IPR019583">
    <property type="entry name" value="DLG1-4_PDZ_assoc"/>
</dbReference>
<dbReference type="SMART" id="SM00228">
    <property type="entry name" value="PDZ"/>
    <property type="match status" value="3"/>
</dbReference>
<dbReference type="FunFam" id="2.30.30.40:FF:000008">
    <property type="entry name" value="Disks large homolog 1 isoform 2"/>
    <property type="match status" value="1"/>
</dbReference>
<dbReference type="Pfam" id="PF00595">
    <property type="entry name" value="PDZ"/>
    <property type="match status" value="3"/>
</dbReference>
<dbReference type="Gene3D" id="2.30.30.40">
    <property type="entry name" value="SH3 Domains"/>
    <property type="match status" value="1"/>
</dbReference>
<dbReference type="CDD" id="cd06724">
    <property type="entry name" value="PDZ2_Dlg1-2-4-like"/>
    <property type="match status" value="1"/>
</dbReference>
<dbReference type="InterPro" id="IPR001478">
    <property type="entry name" value="PDZ"/>
</dbReference>